<dbReference type="Proteomes" id="UP000662888">
    <property type="component" value="Chromosome"/>
</dbReference>
<keyword evidence="3" id="KW-1185">Reference proteome</keyword>
<dbReference type="PANTHER" id="PTHR12277:SF81">
    <property type="entry name" value="PROTEIN ABHD13"/>
    <property type="match status" value="1"/>
</dbReference>
<name>A0AA48WGY6_9BURK</name>
<dbReference type="RefSeq" id="WP_206090852.1">
    <property type="nucleotide sequence ID" value="NZ_CP065053.1"/>
</dbReference>
<evidence type="ECO:0000259" key="1">
    <source>
        <dbReference type="Pfam" id="PF00561"/>
    </source>
</evidence>
<feature type="domain" description="AB hydrolase-1" evidence="1">
    <location>
        <begin position="84"/>
        <end position="175"/>
    </location>
</feature>
<dbReference type="GO" id="GO:0016787">
    <property type="term" value="F:hydrolase activity"/>
    <property type="evidence" value="ECO:0007669"/>
    <property type="project" value="UniProtKB-KW"/>
</dbReference>
<dbReference type="EMBL" id="CP065053">
    <property type="protein sequence ID" value="QPI51234.1"/>
    <property type="molecule type" value="Genomic_DNA"/>
</dbReference>
<reference evidence="2 3" key="1">
    <citation type="submission" date="2020-11" db="EMBL/GenBank/DDBJ databases">
        <authorList>
            <person name="Sun Q."/>
        </authorList>
    </citation>
    <scope>NUCLEOTIDE SEQUENCE [LARGE SCALE GENOMIC DNA]</scope>
    <source>
        <strain evidence="2 3">P8398</strain>
    </source>
</reference>
<dbReference type="PANTHER" id="PTHR12277">
    <property type="entry name" value="ALPHA/BETA HYDROLASE DOMAIN-CONTAINING PROTEIN"/>
    <property type="match status" value="1"/>
</dbReference>
<dbReference type="InterPro" id="IPR000073">
    <property type="entry name" value="AB_hydrolase_1"/>
</dbReference>
<gene>
    <name evidence="2" type="ORF">IV454_06830</name>
</gene>
<evidence type="ECO:0000313" key="3">
    <source>
        <dbReference type="Proteomes" id="UP000662888"/>
    </source>
</evidence>
<dbReference type="InterPro" id="IPR029058">
    <property type="entry name" value="AB_hydrolase_fold"/>
</dbReference>
<dbReference type="Pfam" id="PF00561">
    <property type="entry name" value="Abhydrolase_1"/>
    <property type="match status" value="1"/>
</dbReference>
<sequence>MRMVFGSVLAALALYIVACVGLYLAQRSLIYFPQPRRFGAPGSLMQLPVPGATLDVTVRPDTGPRAVIYLGGNAEDVSASLAQMSDTFPGQALYLLHYRGYGGSTGKPTEAALFADALALFDMVQASHAQVTVIGRSLGSGVAVHLASARPVERLVLVTPYDSIVGIAALQFPWFPVARMLEDKFESGVYAAKVSAPTTIIAAANDEIIPRASSQLLLTRFRPGVARYIDVPQSGHNTISDSPLYQPSLAGDTAAQPAAQAN</sequence>
<dbReference type="Gene3D" id="3.40.50.1820">
    <property type="entry name" value="alpha/beta hydrolase"/>
    <property type="match status" value="1"/>
</dbReference>
<evidence type="ECO:0000313" key="2">
    <source>
        <dbReference type="EMBL" id="QPI51234.1"/>
    </source>
</evidence>
<keyword evidence="2" id="KW-0378">Hydrolase</keyword>
<dbReference type="SUPFAM" id="SSF53474">
    <property type="entry name" value="alpha/beta-Hydrolases"/>
    <property type="match status" value="1"/>
</dbReference>
<proteinExistence type="predicted"/>
<accession>A0AA48WGY6</accession>
<organism evidence="2 3">
    <name type="scientific">Massilia antarctica</name>
    <dbReference type="NCBI Taxonomy" id="2765360"/>
    <lineage>
        <taxon>Bacteria</taxon>
        <taxon>Pseudomonadati</taxon>
        <taxon>Pseudomonadota</taxon>
        <taxon>Betaproteobacteria</taxon>
        <taxon>Burkholderiales</taxon>
        <taxon>Oxalobacteraceae</taxon>
        <taxon>Telluria group</taxon>
        <taxon>Massilia</taxon>
    </lineage>
</organism>
<protein>
    <submittedName>
        <fullName evidence="2">Alpha/beta hydrolase</fullName>
    </submittedName>
</protein>